<sequence length="114" mass="12915">MQRSQQWAAQNGFEFEQSGAQIELRFAELQQAEALDCGYYETPGYLGKSSMQKFGTLNLDLNMLEPGEVHVTASMDGEFQVTAPENWDVGFFQYFGRCMSSGLYEQDLLDFIEG</sequence>
<protein>
    <submittedName>
        <fullName evidence="1">Uncharacterized protein</fullName>
    </submittedName>
</protein>
<keyword evidence="2" id="KW-1185">Reference proteome</keyword>
<reference evidence="2" key="1">
    <citation type="journal article" date="2019" name="Int. J. Syst. Evol. Microbiol.">
        <title>The Global Catalogue of Microorganisms (GCM) 10K type strain sequencing project: providing services to taxonomists for standard genome sequencing and annotation.</title>
        <authorList>
            <consortium name="The Broad Institute Genomics Platform"/>
            <consortium name="The Broad Institute Genome Sequencing Center for Infectious Disease"/>
            <person name="Wu L."/>
            <person name="Ma J."/>
        </authorList>
    </citation>
    <scope>NUCLEOTIDE SEQUENCE [LARGE SCALE GENOMIC DNA]</scope>
    <source>
        <strain evidence="2">JCM 18401</strain>
    </source>
</reference>
<dbReference type="Proteomes" id="UP001499988">
    <property type="component" value="Unassembled WGS sequence"/>
</dbReference>
<organism evidence="1 2">
    <name type="scientific">Ferrimonas pelagia</name>
    <dbReference type="NCBI Taxonomy" id="1177826"/>
    <lineage>
        <taxon>Bacteria</taxon>
        <taxon>Pseudomonadati</taxon>
        <taxon>Pseudomonadota</taxon>
        <taxon>Gammaproteobacteria</taxon>
        <taxon>Alteromonadales</taxon>
        <taxon>Ferrimonadaceae</taxon>
        <taxon>Ferrimonas</taxon>
    </lineage>
</organism>
<gene>
    <name evidence="1" type="ORF">GCM10023333_08940</name>
</gene>
<evidence type="ECO:0000313" key="2">
    <source>
        <dbReference type="Proteomes" id="UP001499988"/>
    </source>
</evidence>
<dbReference type="EMBL" id="BAABJZ010000012">
    <property type="protein sequence ID" value="GAA4877860.1"/>
    <property type="molecule type" value="Genomic_DNA"/>
</dbReference>
<accession>A0ABP9EL12</accession>
<evidence type="ECO:0000313" key="1">
    <source>
        <dbReference type="EMBL" id="GAA4877860.1"/>
    </source>
</evidence>
<comment type="caution">
    <text evidence="1">The sequence shown here is derived from an EMBL/GenBank/DDBJ whole genome shotgun (WGS) entry which is preliminary data.</text>
</comment>
<proteinExistence type="predicted"/>
<name>A0ABP9EL12_9GAMM</name>